<dbReference type="HOGENOM" id="CLU_670966_0_0_1"/>
<feature type="compositionally biased region" description="Low complexity" evidence="1">
    <location>
        <begin position="421"/>
        <end position="433"/>
    </location>
</feature>
<dbReference type="Proteomes" id="UP000027265">
    <property type="component" value="Unassembled WGS sequence"/>
</dbReference>
<feature type="compositionally biased region" description="Basic and acidic residues" evidence="1">
    <location>
        <begin position="331"/>
        <end position="344"/>
    </location>
</feature>
<dbReference type="EMBL" id="KL197738">
    <property type="protein sequence ID" value="KDQ52742.1"/>
    <property type="molecule type" value="Genomic_DNA"/>
</dbReference>
<name>A0A067PN65_9AGAM</name>
<evidence type="ECO:0000256" key="1">
    <source>
        <dbReference type="SAM" id="MobiDB-lite"/>
    </source>
</evidence>
<feature type="compositionally biased region" description="Low complexity" evidence="1">
    <location>
        <begin position="320"/>
        <end position="330"/>
    </location>
</feature>
<keyword evidence="3" id="KW-1185">Reference proteome</keyword>
<reference evidence="3" key="1">
    <citation type="journal article" date="2014" name="Proc. Natl. Acad. Sci. U.S.A.">
        <title>Extensive sampling of basidiomycete genomes demonstrates inadequacy of the white-rot/brown-rot paradigm for wood decay fungi.</title>
        <authorList>
            <person name="Riley R."/>
            <person name="Salamov A.A."/>
            <person name="Brown D.W."/>
            <person name="Nagy L.G."/>
            <person name="Floudas D."/>
            <person name="Held B.W."/>
            <person name="Levasseur A."/>
            <person name="Lombard V."/>
            <person name="Morin E."/>
            <person name="Otillar R."/>
            <person name="Lindquist E.A."/>
            <person name="Sun H."/>
            <person name="LaButti K.M."/>
            <person name="Schmutz J."/>
            <person name="Jabbour D."/>
            <person name="Luo H."/>
            <person name="Baker S.E."/>
            <person name="Pisabarro A.G."/>
            <person name="Walton J.D."/>
            <person name="Blanchette R.A."/>
            <person name="Henrissat B."/>
            <person name="Martin F."/>
            <person name="Cullen D."/>
            <person name="Hibbett D.S."/>
            <person name="Grigoriev I.V."/>
        </authorList>
    </citation>
    <scope>NUCLEOTIDE SEQUENCE [LARGE SCALE GENOMIC DNA]</scope>
    <source>
        <strain evidence="3">MUCL 33604</strain>
    </source>
</reference>
<sequence>MSLGNPHKTNLITAIRASFNTPRFTTDDYSPKGVQWVTIAGCGLGPHFPRVRGLLTSVERNALGQWEPSDWAIYPDWYDESKPWLSYIPQRSRALSPGWLWRYHETADHNLRPGEQDTTLFKFKPGVRIACHDDVMRVETLLYEILPHIRKLDNNFPLPNLAFLDGRYASTDKAMARLWDCCHEALAKLGFVCFHLRSLPEWQALNWLMPDFVEIVSNLGLADEAPVQGAVIDILGINMPFIMVLQLLKHSVPVTYIWSDEERAVAVAKPTWLQWEPEHNGAKSAGAIQTELNAKFLQTKKQAKQAKSCYYRKRAKKQKPASQQSSQPKLSKAEKRRLKDEREVQAACNSDDTALATEGDPQASKEAQEALESTPPDDWYHIPLFVPASEMDVDIDPTPNTDKPRAPSWSPTRMDNVQSQSSVPETPPRTRSPSPRPQSPMRVDPTSSVKNHTMLRLLFIFLVISTLLADI</sequence>
<feature type="region of interest" description="Disordered" evidence="1">
    <location>
        <begin position="308"/>
        <end position="447"/>
    </location>
</feature>
<proteinExistence type="predicted"/>
<gene>
    <name evidence="2" type="ORF">JAAARDRAFT_198078</name>
</gene>
<protein>
    <submittedName>
        <fullName evidence="2">Uncharacterized protein</fullName>
    </submittedName>
</protein>
<evidence type="ECO:0000313" key="3">
    <source>
        <dbReference type="Proteomes" id="UP000027265"/>
    </source>
</evidence>
<feature type="compositionally biased region" description="Basic residues" evidence="1">
    <location>
        <begin position="310"/>
        <end position="319"/>
    </location>
</feature>
<feature type="compositionally biased region" description="Polar residues" evidence="1">
    <location>
        <begin position="409"/>
        <end position="420"/>
    </location>
</feature>
<evidence type="ECO:0000313" key="2">
    <source>
        <dbReference type="EMBL" id="KDQ52742.1"/>
    </source>
</evidence>
<accession>A0A067PN65</accession>
<dbReference type="InParanoid" id="A0A067PN65"/>
<organism evidence="2 3">
    <name type="scientific">Jaapia argillacea MUCL 33604</name>
    <dbReference type="NCBI Taxonomy" id="933084"/>
    <lineage>
        <taxon>Eukaryota</taxon>
        <taxon>Fungi</taxon>
        <taxon>Dikarya</taxon>
        <taxon>Basidiomycota</taxon>
        <taxon>Agaricomycotina</taxon>
        <taxon>Agaricomycetes</taxon>
        <taxon>Agaricomycetidae</taxon>
        <taxon>Jaapiales</taxon>
        <taxon>Jaapiaceae</taxon>
        <taxon>Jaapia</taxon>
    </lineage>
</organism>
<dbReference type="AlphaFoldDB" id="A0A067PN65"/>